<dbReference type="EnsemblProtists" id="EOD14384">
    <property type="protein sequence ID" value="EOD14384"/>
    <property type="gene ID" value="EMIHUDRAFT_436910"/>
</dbReference>
<accession>A0A0D3ISZ9</accession>
<sequence>MGNCSSSPAGRDRDSKDSDARRAAPPPTRSLTFKLNQLDEQLSKSAPSPDAQLAERLAEPKKVREMCGPAAFVGGLHAVVGAANTAVMETMQEEHTIRHDSRVPFVSDHLLIETTSETEFWFVLDPVGGLGRLGLERWPEEGPGARRSFASGRSSEELLGAANKRQPLPHAAFCERMRGHNEMLRQHGLAELLEEELIGGRLFTGPMNAKYQAALRALDSADAGRRRKFVQLCSDPQTLSQYEAAVEADPEGAWAAARMLCTSYSTTLHVIKSLLLRLSKLSRATPARHRAPSRGGARHQPVPRRGRQVHLAGDGARARCDSRRVCGERHRGRPGLPRVRARGHRRLPPERVATLWRQADGRLLRGQGGRRQARQAALVLCRAPAGSRGGPPAGARGRAKTVHHRRLQEHQRPAAQPQRRAPVPGDGRLHQRRHQEAARGRSGRGRRVGAARLLARAAERRASGRLPPDGRHRVRAPLDLVRPRGCAALLGRGAGAAALQADHGVFPRARRVAAVSLRLPGRGRVPVPAPHLPRPDRQGGDHHHDVRRQVLRHRGPAEDMRGK</sequence>
<feature type="compositionally biased region" description="Basic and acidic residues" evidence="1">
    <location>
        <begin position="10"/>
        <end position="22"/>
    </location>
</feature>
<keyword evidence="3" id="KW-1185">Reference proteome</keyword>
<feature type="compositionally biased region" description="Low complexity" evidence="1">
    <location>
        <begin position="413"/>
        <end position="422"/>
    </location>
</feature>
<feature type="compositionally biased region" description="Basic residues" evidence="1">
    <location>
        <begin position="397"/>
        <end position="407"/>
    </location>
</feature>
<reference evidence="2" key="2">
    <citation type="submission" date="2024-10" db="UniProtKB">
        <authorList>
            <consortium name="EnsemblProtists"/>
        </authorList>
    </citation>
    <scope>IDENTIFICATION</scope>
</reference>
<dbReference type="HOGENOM" id="CLU_484352_0_0_1"/>
<evidence type="ECO:0000256" key="1">
    <source>
        <dbReference type="SAM" id="MobiDB-lite"/>
    </source>
</evidence>
<proteinExistence type="predicted"/>
<evidence type="ECO:0000313" key="2">
    <source>
        <dbReference type="EnsemblProtists" id="EOD14384"/>
    </source>
</evidence>
<dbReference type="RefSeq" id="XP_005766813.1">
    <property type="nucleotide sequence ID" value="XM_005766756.1"/>
</dbReference>
<evidence type="ECO:0000313" key="3">
    <source>
        <dbReference type="Proteomes" id="UP000013827"/>
    </source>
</evidence>
<dbReference type="KEGG" id="ehx:EMIHUDRAFT_436910"/>
<feature type="region of interest" description="Disordered" evidence="1">
    <location>
        <begin position="383"/>
        <end position="448"/>
    </location>
</feature>
<feature type="region of interest" description="Disordered" evidence="1">
    <location>
        <begin position="524"/>
        <end position="563"/>
    </location>
</feature>
<name>A0A0D3ISZ9_EMIH1</name>
<reference evidence="3" key="1">
    <citation type="journal article" date="2013" name="Nature">
        <title>Pan genome of the phytoplankton Emiliania underpins its global distribution.</title>
        <authorList>
            <person name="Read B.A."/>
            <person name="Kegel J."/>
            <person name="Klute M.J."/>
            <person name="Kuo A."/>
            <person name="Lefebvre S.C."/>
            <person name="Maumus F."/>
            <person name="Mayer C."/>
            <person name="Miller J."/>
            <person name="Monier A."/>
            <person name="Salamov A."/>
            <person name="Young J."/>
            <person name="Aguilar M."/>
            <person name="Claverie J.M."/>
            <person name="Frickenhaus S."/>
            <person name="Gonzalez K."/>
            <person name="Herman E.K."/>
            <person name="Lin Y.C."/>
            <person name="Napier J."/>
            <person name="Ogata H."/>
            <person name="Sarno A.F."/>
            <person name="Shmutz J."/>
            <person name="Schroeder D."/>
            <person name="de Vargas C."/>
            <person name="Verret F."/>
            <person name="von Dassow P."/>
            <person name="Valentin K."/>
            <person name="Van de Peer Y."/>
            <person name="Wheeler G."/>
            <person name="Dacks J.B."/>
            <person name="Delwiche C.F."/>
            <person name="Dyhrman S.T."/>
            <person name="Glockner G."/>
            <person name="John U."/>
            <person name="Richards T."/>
            <person name="Worden A.Z."/>
            <person name="Zhang X."/>
            <person name="Grigoriev I.V."/>
            <person name="Allen A.E."/>
            <person name="Bidle K."/>
            <person name="Borodovsky M."/>
            <person name="Bowler C."/>
            <person name="Brownlee C."/>
            <person name="Cock J.M."/>
            <person name="Elias M."/>
            <person name="Gladyshev V.N."/>
            <person name="Groth M."/>
            <person name="Guda C."/>
            <person name="Hadaegh A."/>
            <person name="Iglesias-Rodriguez M.D."/>
            <person name="Jenkins J."/>
            <person name="Jones B.M."/>
            <person name="Lawson T."/>
            <person name="Leese F."/>
            <person name="Lindquist E."/>
            <person name="Lobanov A."/>
            <person name="Lomsadze A."/>
            <person name="Malik S.B."/>
            <person name="Marsh M.E."/>
            <person name="Mackinder L."/>
            <person name="Mock T."/>
            <person name="Mueller-Roeber B."/>
            <person name="Pagarete A."/>
            <person name="Parker M."/>
            <person name="Probert I."/>
            <person name="Quesneville H."/>
            <person name="Raines C."/>
            <person name="Rensing S.A."/>
            <person name="Riano-Pachon D.M."/>
            <person name="Richier S."/>
            <person name="Rokitta S."/>
            <person name="Shiraiwa Y."/>
            <person name="Soanes D.M."/>
            <person name="van der Giezen M."/>
            <person name="Wahlund T.M."/>
            <person name="Williams B."/>
            <person name="Wilson W."/>
            <person name="Wolfe G."/>
            <person name="Wurch L.L."/>
        </authorList>
    </citation>
    <scope>NUCLEOTIDE SEQUENCE</scope>
</reference>
<dbReference type="Proteomes" id="UP000013827">
    <property type="component" value="Unassembled WGS sequence"/>
</dbReference>
<dbReference type="PaxDb" id="2903-EOD14384"/>
<dbReference type="AlphaFoldDB" id="A0A0D3ISZ9"/>
<feature type="compositionally biased region" description="Basic and acidic residues" evidence="1">
    <location>
        <begin position="533"/>
        <end position="548"/>
    </location>
</feature>
<feature type="region of interest" description="Disordered" evidence="1">
    <location>
        <begin position="1"/>
        <end position="35"/>
    </location>
</feature>
<dbReference type="GeneID" id="17260494"/>
<feature type="region of interest" description="Disordered" evidence="1">
    <location>
        <begin position="284"/>
        <end position="314"/>
    </location>
</feature>
<organism evidence="2 3">
    <name type="scientific">Emiliania huxleyi (strain CCMP1516)</name>
    <dbReference type="NCBI Taxonomy" id="280463"/>
    <lineage>
        <taxon>Eukaryota</taxon>
        <taxon>Haptista</taxon>
        <taxon>Haptophyta</taxon>
        <taxon>Prymnesiophyceae</taxon>
        <taxon>Isochrysidales</taxon>
        <taxon>Noelaerhabdaceae</taxon>
        <taxon>Emiliania</taxon>
    </lineage>
</organism>
<protein>
    <submittedName>
        <fullName evidence="2">Uncharacterized protein</fullName>
    </submittedName>
</protein>